<reference evidence="3" key="1">
    <citation type="submission" date="2021-05" db="EMBL/GenBank/DDBJ databases">
        <authorList>
            <person name="Pietrasiak N."/>
            <person name="Ward R."/>
            <person name="Stajich J.E."/>
            <person name="Kurbessoian T."/>
        </authorList>
    </citation>
    <scope>NUCLEOTIDE SEQUENCE</scope>
    <source>
        <strain evidence="3">UHER 2000/2452</strain>
    </source>
</reference>
<sequence length="216" mass="22379">MGKGKGGAIYVRSGGTLKIVKNTSVFSSNDASDNDPNLLEQDNENIFGSYTLIAAPTIVAPPQGTNLPVGTGENTTSPGGIASPPGGSVVGRITEKNDYISGTPGADRLLGLGGNDRIIGGDGNDFLDGGKGKDTLSGGKGKDKFLLGQGLGRDLIQDFQDKQDKLVLAGKLKFKDLDILQRGKGTLVSAGKEQLAFLKNVDADLITAADFTRSLQ</sequence>
<dbReference type="Pfam" id="PF00353">
    <property type="entry name" value="HemolysinCabind"/>
    <property type="match status" value="1"/>
</dbReference>
<dbReference type="GO" id="GO:0005576">
    <property type="term" value="C:extracellular region"/>
    <property type="evidence" value="ECO:0007669"/>
    <property type="project" value="UniProtKB-SubCell"/>
</dbReference>
<dbReference type="InterPro" id="IPR001343">
    <property type="entry name" value="Hemolysn_Ca-bd"/>
</dbReference>
<dbReference type="PROSITE" id="PS00330">
    <property type="entry name" value="HEMOLYSIN_CALCIUM"/>
    <property type="match status" value="3"/>
</dbReference>
<comment type="subcellular location">
    <subcellularLocation>
        <location evidence="1">Secreted</location>
    </subcellularLocation>
</comment>
<dbReference type="InterPro" id="IPR050557">
    <property type="entry name" value="RTX_toxin/Mannuronan_C5-epim"/>
</dbReference>
<name>A0A951QHV7_9CYAN</name>
<dbReference type="AlphaFoldDB" id="A0A951QHV7"/>
<comment type="caution">
    <text evidence="3">The sequence shown here is derived from an EMBL/GenBank/DDBJ whole genome shotgun (WGS) entry which is preliminary data.</text>
</comment>
<dbReference type="Gene3D" id="2.150.10.10">
    <property type="entry name" value="Serralysin-like metalloprotease, C-terminal"/>
    <property type="match status" value="1"/>
</dbReference>
<dbReference type="InterPro" id="IPR011049">
    <property type="entry name" value="Serralysin-like_metalloprot_C"/>
</dbReference>
<evidence type="ECO:0000256" key="1">
    <source>
        <dbReference type="ARBA" id="ARBA00004613"/>
    </source>
</evidence>
<evidence type="ECO:0000256" key="2">
    <source>
        <dbReference type="ARBA" id="ARBA00022525"/>
    </source>
</evidence>
<evidence type="ECO:0000313" key="4">
    <source>
        <dbReference type="Proteomes" id="UP000757435"/>
    </source>
</evidence>
<accession>A0A951QHV7</accession>
<dbReference type="GO" id="GO:0005509">
    <property type="term" value="F:calcium ion binding"/>
    <property type="evidence" value="ECO:0007669"/>
    <property type="project" value="InterPro"/>
</dbReference>
<dbReference type="PRINTS" id="PR00313">
    <property type="entry name" value="CABNDNGRPT"/>
</dbReference>
<dbReference type="EMBL" id="JAHHHD010000056">
    <property type="protein sequence ID" value="MBW4662085.1"/>
    <property type="molecule type" value="Genomic_DNA"/>
</dbReference>
<dbReference type="Proteomes" id="UP000757435">
    <property type="component" value="Unassembled WGS sequence"/>
</dbReference>
<reference evidence="3" key="2">
    <citation type="journal article" date="2022" name="Microbiol. Resour. Announc.">
        <title>Metagenome Sequencing to Explore Phylogenomics of Terrestrial Cyanobacteria.</title>
        <authorList>
            <person name="Ward R.D."/>
            <person name="Stajich J.E."/>
            <person name="Johansen J.R."/>
            <person name="Huntemann M."/>
            <person name="Clum A."/>
            <person name="Foster B."/>
            <person name="Foster B."/>
            <person name="Roux S."/>
            <person name="Palaniappan K."/>
            <person name="Varghese N."/>
            <person name="Mukherjee S."/>
            <person name="Reddy T.B.K."/>
            <person name="Daum C."/>
            <person name="Copeland A."/>
            <person name="Chen I.A."/>
            <person name="Ivanova N.N."/>
            <person name="Kyrpides N.C."/>
            <person name="Shapiro N."/>
            <person name="Eloe-Fadrosh E.A."/>
            <person name="Pietrasiak N."/>
        </authorList>
    </citation>
    <scope>NUCLEOTIDE SEQUENCE</scope>
    <source>
        <strain evidence="3">UHER 2000/2452</strain>
    </source>
</reference>
<dbReference type="PANTHER" id="PTHR38340:SF1">
    <property type="entry name" value="S-LAYER PROTEIN"/>
    <property type="match status" value="1"/>
</dbReference>
<evidence type="ECO:0000313" key="3">
    <source>
        <dbReference type="EMBL" id="MBW4662085.1"/>
    </source>
</evidence>
<organism evidence="3 4">
    <name type="scientific">Drouetiella hepatica Uher 2000/2452</name>
    <dbReference type="NCBI Taxonomy" id="904376"/>
    <lineage>
        <taxon>Bacteria</taxon>
        <taxon>Bacillati</taxon>
        <taxon>Cyanobacteriota</taxon>
        <taxon>Cyanophyceae</taxon>
        <taxon>Oculatellales</taxon>
        <taxon>Oculatellaceae</taxon>
        <taxon>Drouetiella</taxon>
    </lineage>
</organism>
<evidence type="ECO:0008006" key="5">
    <source>
        <dbReference type="Google" id="ProtNLM"/>
    </source>
</evidence>
<proteinExistence type="predicted"/>
<gene>
    <name evidence="3" type="ORF">KME15_25805</name>
</gene>
<dbReference type="InterPro" id="IPR018511">
    <property type="entry name" value="Hemolysin-typ_Ca-bd_CS"/>
</dbReference>
<protein>
    <recommendedName>
        <fullName evidence="5">Calcium-binding protein</fullName>
    </recommendedName>
</protein>
<keyword evidence="2" id="KW-0964">Secreted</keyword>
<dbReference type="PANTHER" id="PTHR38340">
    <property type="entry name" value="S-LAYER PROTEIN"/>
    <property type="match status" value="1"/>
</dbReference>
<dbReference type="SUPFAM" id="SSF51120">
    <property type="entry name" value="beta-Roll"/>
    <property type="match status" value="1"/>
</dbReference>